<keyword evidence="4" id="KW-1185">Reference proteome</keyword>
<dbReference type="InterPro" id="IPR020845">
    <property type="entry name" value="AMP-binding_CS"/>
</dbReference>
<comment type="caution">
    <text evidence="3">The sequence shown here is derived from an EMBL/GenBank/DDBJ whole genome shotgun (WGS) entry which is preliminary data.</text>
</comment>
<protein>
    <submittedName>
        <fullName evidence="3">AMP-binding protein</fullName>
    </submittedName>
</protein>
<evidence type="ECO:0000259" key="2">
    <source>
        <dbReference type="Pfam" id="PF13193"/>
    </source>
</evidence>
<dbReference type="EMBL" id="JAVREH010000022">
    <property type="protein sequence ID" value="MDT0262755.1"/>
    <property type="molecule type" value="Genomic_DNA"/>
</dbReference>
<dbReference type="Proteomes" id="UP001183176">
    <property type="component" value="Unassembled WGS sequence"/>
</dbReference>
<feature type="domain" description="AMP-binding enzyme C-terminal" evidence="2">
    <location>
        <begin position="430"/>
        <end position="505"/>
    </location>
</feature>
<organism evidence="3 4">
    <name type="scientific">Jatrophihabitans lederbergiae</name>
    <dbReference type="NCBI Taxonomy" id="3075547"/>
    <lineage>
        <taxon>Bacteria</taxon>
        <taxon>Bacillati</taxon>
        <taxon>Actinomycetota</taxon>
        <taxon>Actinomycetes</taxon>
        <taxon>Jatrophihabitantales</taxon>
        <taxon>Jatrophihabitantaceae</taxon>
        <taxon>Jatrophihabitans</taxon>
    </lineage>
</organism>
<feature type="domain" description="AMP-dependent synthetase/ligase" evidence="1">
    <location>
        <begin position="20"/>
        <end position="380"/>
    </location>
</feature>
<dbReference type="Pfam" id="PF13193">
    <property type="entry name" value="AMP-binding_C"/>
    <property type="match status" value="1"/>
</dbReference>
<dbReference type="SUPFAM" id="SSF56801">
    <property type="entry name" value="Acetyl-CoA synthetase-like"/>
    <property type="match status" value="1"/>
</dbReference>
<dbReference type="InterPro" id="IPR050237">
    <property type="entry name" value="ATP-dep_AMP-bd_enzyme"/>
</dbReference>
<accession>A0ABU2JCP3</accession>
<dbReference type="PANTHER" id="PTHR43767">
    <property type="entry name" value="LONG-CHAIN-FATTY-ACID--COA LIGASE"/>
    <property type="match status" value="1"/>
</dbReference>
<dbReference type="RefSeq" id="WP_311423901.1">
    <property type="nucleotide sequence ID" value="NZ_JAVREH010000022.1"/>
</dbReference>
<reference evidence="4" key="1">
    <citation type="submission" date="2023-07" db="EMBL/GenBank/DDBJ databases">
        <title>30 novel species of actinomycetes from the DSMZ collection.</title>
        <authorList>
            <person name="Nouioui I."/>
        </authorList>
    </citation>
    <scope>NUCLEOTIDE SEQUENCE [LARGE SCALE GENOMIC DNA]</scope>
    <source>
        <strain evidence="4">DSM 44399</strain>
    </source>
</reference>
<dbReference type="Gene3D" id="3.40.50.12780">
    <property type="entry name" value="N-terminal domain of ligase-like"/>
    <property type="match status" value="1"/>
</dbReference>
<proteinExistence type="predicted"/>
<gene>
    <name evidence="3" type="ORF">RM423_15265</name>
</gene>
<dbReference type="Gene3D" id="3.30.300.30">
    <property type="match status" value="1"/>
</dbReference>
<dbReference type="PROSITE" id="PS00455">
    <property type="entry name" value="AMP_BINDING"/>
    <property type="match status" value="1"/>
</dbReference>
<dbReference type="PANTHER" id="PTHR43767:SF7">
    <property type="entry name" value="MEDIUM_LONG-CHAIN-FATTY-ACID--COA LIGASE FADD8"/>
    <property type="match status" value="1"/>
</dbReference>
<dbReference type="InterPro" id="IPR025110">
    <property type="entry name" value="AMP-bd_C"/>
</dbReference>
<sequence length="522" mass="57595">MSHTELHHRGTTYGQILFDALSRRGDEVAFIDQDDTEMTYREALDLFCRFRAVLRDVGIRRGSAIGMLSTNRTDAWLAQWAGPANGARYTPMHPYASYDDHLYIAADAELSVLIVDPLHHLDRGRQLSKDLPDVTVLTLGPADYGRDLLALAQDAEPLKDFDPELDPEDLAMVIYTGGTTGRSKGVMQTHRAIIANHTLQLAEWPIPAKPRFLALAPYSHATGWFPLGVLWRGGTVIMRNGFSVDGFIDAVERLKANMTFAVPTMVYALLDEPRLTEHDLSSLELLIYGAAPMSVPRLRQGIAMFGPIFLQLYGQSEAPNVVTTLMPEDHDLDDELRLSSCGRPAPGMTVKVLGTNDEILPPNEVGELCMRGPLVMQGYHKNPEQTAETIRDGWLRTGDLAVVDEAGFIRLVGRAKDMIISGGFNVYPAEVEAPILMHPDVEAVAVVGLPDDKWGEAVTAFVVAKPGRVPNVDEIIALVRERKGPVMAPKAVYVIDRIPVTSLGKPDKKVLREWRPAERVVS</sequence>
<dbReference type="Pfam" id="PF00501">
    <property type="entry name" value="AMP-binding"/>
    <property type="match status" value="1"/>
</dbReference>
<dbReference type="InterPro" id="IPR042099">
    <property type="entry name" value="ANL_N_sf"/>
</dbReference>
<evidence type="ECO:0000313" key="4">
    <source>
        <dbReference type="Proteomes" id="UP001183176"/>
    </source>
</evidence>
<evidence type="ECO:0000259" key="1">
    <source>
        <dbReference type="Pfam" id="PF00501"/>
    </source>
</evidence>
<name>A0ABU2JCP3_9ACTN</name>
<dbReference type="InterPro" id="IPR000873">
    <property type="entry name" value="AMP-dep_synth/lig_dom"/>
</dbReference>
<evidence type="ECO:0000313" key="3">
    <source>
        <dbReference type="EMBL" id="MDT0262755.1"/>
    </source>
</evidence>
<dbReference type="InterPro" id="IPR045851">
    <property type="entry name" value="AMP-bd_C_sf"/>
</dbReference>